<evidence type="ECO:0000256" key="2">
    <source>
        <dbReference type="ARBA" id="ARBA00022448"/>
    </source>
</evidence>
<comment type="similarity">
    <text evidence="9">Belongs to the binding-protein-dependent transport system permease family. LivHM subfamily.</text>
</comment>
<keyword evidence="8 10" id="KW-0472">Membrane</keyword>
<keyword evidence="2" id="KW-0813">Transport</keyword>
<dbReference type="Proteomes" id="UP001157034">
    <property type="component" value="Unassembled WGS sequence"/>
</dbReference>
<evidence type="ECO:0000256" key="7">
    <source>
        <dbReference type="ARBA" id="ARBA00022989"/>
    </source>
</evidence>
<proteinExistence type="inferred from homology"/>
<name>A0ABQ6KAS3_9MICO</name>
<dbReference type="InterPro" id="IPR052157">
    <property type="entry name" value="BCAA_transport_permease"/>
</dbReference>
<dbReference type="PANTHER" id="PTHR11795:SF371">
    <property type="entry name" value="HIGH-AFFINITY BRANCHED-CHAIN AMINO ACID TRANSPORT SYSTEM PERMEASE PROTEIN LIVH"/>
    <property type="match status" value="1"/>
</dbReference>
<reference evidence="12" key="1">
    <citation type="journal article" date="2019" name="Int. J. Syst. Evol. Microbiol.">
        <title>The Global Catalogue of Microorganisms (GCM) 10K type strain sequencing project: providing services to taxonomists for standard genome sequencing and annotation.</title>
        <authorList>
            <consortium name="The Broad Institute Genomics Platform"/>
            <consortium name="The Broad Institute Genome Sequencing Center for Infectious Disease"/>
            <person name="Wu L."/>
            <person name="Ma J."/>
        </authorList>
    </citation>
    <scope>NUCLEOTIDE SEQUENCE [LARGE SCALE GENOMIC DNA]</scope>
    <source>
        <strain evidence="12">NBRC 108894</strain>
    </source>
</reference>
<feature type="transmembrane region" description="Helical" evidence="10">
    <location>
        <begin position="256"/>
        <end position="276"/>
    </location>
</feature>
<organism evidence="11 12">
    <name type="scientific">Pseudolysinimonas kribbensis</name>
    <dbReference type="NCBI Taxonomy" id="433641"/>
    <lineage>
        <taxon>Bacteria</taxon>
        <taxon>Bacillati</taxon>
        <taxon>Actinomycetota</taxon>
        <taxon>Actinomycetes</taxon>
        <taxon>Micrococcales</taxon>
        <taxon>Microbacteriaceae</taxon>
        <taxon>Pseudolysinimonas</taxon>
    </lineage>
</organism>
<evidence type="ECO:0000313" key="12">
    <source>
        <dbReference type="Proteomes" id="UP001157034"/>
    </source>
</evidence>
<evidence type="ECO:0000256" key="6">
    <source>
        <dbReference type="ARBA" id="ARBA00022970"/>
    </source>
</evidence>
<evidence type="ECO:0000256" key="4">
    <source>
        <dbReference type="ARBA" id="ARBA00022519"/>
    </source>
</evidence>
<dbReference type="EMBL" id="BSVB01000001">
    <property type="protein sequence ID" value="GMA96429.1"/>
    <property type="molecule type" value="Genomic_DNA"/>
</dbReference>
<dbReference type="Pfam" id="PF02653">
    <property type="entry name" value="BPD_transp_2"/>
    <property type="match status" value="1"/>
</dbReference>
<evidence type="ECO:0000256" key="8">
    <source>
        <dbReference type="ARBA" id="ARBA00023136"/>
    </source>
</evidence>
<keyword evidence="6" id="KW-0029">Amino-acid transport</keyword>
<feature type="transmembrane region" description="Helical" evidence="10">
    <location>
        <begin position="132"/>
        <end position="152"/>
    </location>
</feature>
<comment type="caution">
    <text evidence="11">The sequence shown here is derived from an EMBL/GenBank/DDBJ whole genome shotgun (WGS) entry which is preliminary data.</text>
</comment>
<sequence length="335" mass="35681">MLDLVLQAVPMDDSWINFDVQSFIQGFWSNTFGGLTYGAVYGLIALGYTLVYGVLNLINFAHSEVFISGVYAVVFTLTGLGFNGDTPNLPLPALIGDLLLALLAGMAASAIVAFIVERAAYRTLRKRNPPRLVYLITAIGVSFTIQGLFFLWRGAQPEPSVILIPTVQVFDVFGGIVYNYEIVILVAAIVTMVVVDQFIRRSRIGRGIRAVAQDPDTATLMGVNRERIIVITFIIGGLVAGVGAIFWIMLVPQGAQYNGGFVLGVKAFAAAVLGGIGNVRGALLGGLLIGLIGNYGQTLLGAAEWSDVVAFVVLVVVLVVRPTGLLGQSMGRSRA</sequence>
<keyword evidence="7 10" id="KW-1133">Transmembrane helix</keyword>
<gene>
    <name evidence="11" type="ORF">GCM10025881_32530</name>
</gene>
<comment type="subcellular location">
    <subcellularLocation>
        <location evidence="1">Cell membrane</location>
        <topology evidence="1">Multi-pass membrane protein</topology>
    </subcellularLocation>
</comment>
<feature type="transmembrane region" description="Helical" evidence="10">
    <location>
        <begin position="172"/>
        <end position="195"/>
    </location>
</feature>
<evidence type="ECO:0000256" key="1">
    <source>
        <dbReference type="ARBA" id="ARBA00004651"/>
    </source>
</evidence>
<feature type="transmembrane region" description="Helical" evidence="10">
    <location>
        <begin position="283"/>
        <end position="302"/>
    </location>
</feature>
<protein>
    <submittedName>
        <fullName evidence="11">Branched-chain amino acid ABC transporter permease</fullName>
    </submittedName>
</protein>
<dbReference type="InterPro" id="IPR001851">
    <property type="entry name" value="ABC_transp_permease"/>
</dbReference>
<evidence type="ECO:0000313" key="11">
    <source>
        <dbReference type="EMBL" id="GMA96429.1"/>
    </source>
</evidence>
<evidence type="ECO:0000256" key="9">
    <source>
        <dbReference type="ARBA" id="ARBA00037998"/>
    </source>
</evidence>
<feature type="transmembrane region" description="Helical" evidence="10">
    <location>
        <begin position="94"/>
        <end position="120"/>
    </location>
</feature>
<dbReference type="RefSeq" id="WP_284255007.1">
    <property type="nucleotide sequence ID" value="NZ_BAAAQO010000004.1"/>
</dbReference>
<feature type="transmembrane region" description="Helical" evidence="10">
    <location>
        <begin position="38"/>
        <end position="58"/>
    </location>
</feature>
<dbReference type="CDD" id="cd06582">
    <property type="entry name" value="TM_PBP1_LivH_like"/>
    <property type="match status" value="1"/>
</dbReference>
<keyword evidence="12" id="KW-1185">Reference proteome</keyword>
<keyword evidence="4" id="KW-0997">Cell inner membrane</keyword>
<evidence type="ECO:0000256" key="5">
    <source>
        <dbReference type="ARBA" id="ARBA00022692"/>
    </source>
</evidence>
<keyword evidence="3" id="KW-1003">Cell membrane</keyword>
<feature type="transmembrane region" description="Helical" evidence="10">
    <location>
        <begin position="65"/>
        <end position="82"/>
    </location>
</feature>
<evidence type="ECO:0000256" key="10">
    <source>
        <dbReference type="SAM" id="Phobius"/>
    </source>
</evidence>
<evidence type="ECO:0000256" key="3">
    <source>
        <dbReference type="ARBA" id="ARBA00022475"/>
    </source>
</evidence>
<feature type="transmembrane region" description="Helical" evidence="10">
    <location>
        <begin position="308"/>
        <end position="327"/>
    </location>
</feature>
<accession>A0ABQ6KAS3</accession>
<keyword evidence="5 10" id="KW-0812">Transmembrane</keyword>
<dbReference type="PANTHER" id="PTHR11795">
    <property type="entry name" value="BRANCHED-CHAIN AMINO ACID TRANSPORT SYSTEM PERMEASE PROTEIN LIVH"/>
    <property type="match status" value="1"/>
</dbReference>
<feature type="transmembrane region" description="Helical" evidence="10">
    <location>
        <begin position="228"/>
        <end position="250"/>
    </location>
</feature>